<dbReference type="GO" id="GO:0030246">
    <property type="term" value="F:carbohydrate binding"/>
    <property type="evidence" value="ECO:0007669"/>
    <property type="project" value="InterPro"/>
</dbReference>
<dbReference type="SUPFAM" id="SSF74650">
    <property type="entry name" value="Galactose mutarotase-like"/>
    <property type="match status" value="1"/>
</dbReference>
<dbReference type="EMBL" id="KF123962">
    <property type="protein sequence ID" value="AIA91273.1"/>
    <property type="molecule type" value="Genomic_DNA"/>
</dbReference>
<evidence type="ECO:0000313" key="2">
    <source>
        <dbReference type="EMBL" id="AIA91273.1"/>
    </source>
</evidence>
<feature type="domain" description="Glycosyl hydrolases family 38 C-terminal" evidence="1">
    <location>
        <begin position="28"/>
        <end position="106"/>
    </location>
</feature>
<name>A0A060C3M3_9ACTN</name>
<dbReference type="AlphaFoldDB" id="A0A060C3M3"/>
<reference evidence="2" key="1">
    <citation type="journal article" date="2013" name="Environ. Microbiol.">
        <title>Seasonally variable intestinal metagenomes of the red palm weevil (Rhynchophorus ferrugineus).</title>
        <authorList>
            <person name="Jia S."/>
            <person name="Zhang X."/>
            <person name="Zhang G."/>
            <person name="Yin A."/>
            <person name="Zhang S."/>
            <person name="Li F."/>
            <person name="Wang L."/>
            <person name="Zhao D."/>
            <person name="Yun Q."/>
            <person name="Tala"/>
            <person name="Wang J."/>
            <person name="Sun G."/>
            <person name="Baabdullah M."/>
            <person name="Yu X."/>
            <person name="Hu S."/>
            <person name="Al-Mssallem I.S."/>
            <person name="Yu J."/>
        </authorList>
    </citation>
    <scope>NUCLEOTIDE SEQUENCE</scope>
</reference>
<sequence>LPLRVVEDGEPLTGSQAWSLMDVDNPGVRIEAVKMADDRSGDVIVRLYEAEGHRADTTVRFALDPESVSEVDLRERPLSPGIPRSRHFHVEGSTVRVGLRPFEILTMRLRPRRK</sequence>
<proteinExistence type="predicted"/>
<feature type="non-terminal residue" evidence="2">
    <location>
        <position position="1"/>
    </location>
</feature>
<evidence type="ECO:0000259" key="1">
    <source>
        <dbReference type="Pfam" id="PF17677"/>
    </source>
</evidence>
<protein>
    <submittedName>
        <fullName evidence="2">CAZy families GH38 protein</fullName>
    </submittedName>
</protein>
<dbReference type="GO" id="GO:0003824">
    <property type="term" value="F:catalytic activity"/>
    <property type="evidence" value="ECO:0007669"/>
    <property type="project" value="InterPro"/>
</dbReference>
<dbReference type="GO" id="GO:0005975">
    <property type="term" value="P:carbohydrate metabolic process"/>
    <property type="evidence" value="ECO:0007669"/>
    <property type="project" value="InterPro"/>
</dbReference>
<accession>A0A060C3M3</accession>
<dbReference type="InterPro" id="IPR011013">
    <property type="entry name" value="Gal_mutarotase_sf_dom"/>
</dbReference>
<organism evidence="2">
    <name type="scientific">uncultured Catenulispora sp</name>
    <dbReference type="NCBI Taxonomy" id="487357"/>
    <lineage>
        <taxon>Bacteria</taxon>
        <taxon>Bacillati</taxon>
        <taxon>Actinomycetota</taxon>
        <taxon>Actinomycetes</taxon>
        <taxon>Catenulisporales</taxon>
        <taxon>Catenulisporaceae</taxon>
        <taxon>Catenulispora</taxon>
        <taxon>environmental samples</taxon>
    </lineage>
</organism>
<dbReference type="Gene3D" id="2.60.40.2220">
    <property type="match status" value="1"/>
</dbReference>
<dbReference type="Pfam" id="PF17677">
    <property type="entry name" value="Glyco_hydro38C2"/>
    <property type="match status" value="1"/>
</dbReference>
<dbReference type="InterPro" id="IPR041147">
    <property type="entry name" value="GH38_C"/>
</dbReference>